<dbReference type="Pfam" id="PF26099">
    <property type="entry name" value="DUF8034"/>
    <property type="match status" value="1"/>
</dbReference>
<organism evidence="1 2">
    <name type="scientific">Paenibacillus roseopurpureus</name>
    <dbReference type="NCBI Taxonomy" id="2918901"/>
    <lineage>
        <taxon>Bacteria</taxon>
        <taxon>Bacillati</taxon>
        <taxon>Bacillota</taxon>
        <taxon>Bacilli</taxon>
        <taxon>Bacillales</taxon>
        <taxon>Paenibacillaceae</taxon>
        <taxon>Paenibacillus</taxon>
    </lineage>
</organism>
<sequence>MTQQSNRIPSVEASARVAPPGWALQQQWMFDALNKAAKEFISRYTHPDGTLIWRKDWPGMDGSDDPYEAFMNLALLYALGGSSELHDISRKIWEAITWQWTEYGQIHREFDAYYDWMHHGEGYLYLYFLGLAGPATMKDRQRAVRFAKMYTGEDPEAPNYDPEKKLIRSPLTGSKGPRFVVNEEDWSTHRGILDNYLAPYEDIPGVDFASGKCPWSNDQVYRHILNYMNQRMNRGDIPLNLNATGLVTHAYLHTGDEAYVSWVSDYLEAWQERTKRNGGVIPDNVGLNGEIGEYNDGKWWGGYYGWRWPHGFKTIIEAVTNAGMNAALLTGDLSRLDLARSQLDAQWQLRREENGVWVVPYKRFDNGWNDWKPASPKFPVYLWVMSMEEQDLERVERIPKDHDWNEIVIPVVSGKDHATGRETKHYIGNTQPWFQYIRGLNPGYPEAILTANMKLLGQQLDKMRSSEGDPYEWSNLYSEGNFSSIHAWQEFCPIYFEGLVQLTLGGPMHISHGGLQHARVRYFDALAKRPGLPAGVSALVEGLTADSVTLQLVNTSFFEDKETIVQAGTFGEHRFLHAVSIGEDGAEGTPDEINGRWLQVKLPAGKGIKLRIAMERYVNKPSYEMPWSDLEPRDSLLYGRSL</sequence>
<keyword evidence="2" id="KW-1185">Reference proteome</keyword>
<reference evidence="1" key="1">
    <citation type="submission" date="2022-02" db="EMBL/GenBank/DDBJ databases">
        <title>Paenibacillus sp. MBLB1832 Whole Genome Shotgun Sequencing.</title>
        <authorList>
            <person name="Hwang C.Y."/>
            <person name="Cho E.-S."/>
            <person name="Seo M.-J."/>
        </authorList>
    </citation>
    <scope>NUCLEOTIDE SEQUENCE</scope>
    <source>
        <strain evidence="1">MBLB1832</strain>
    </source>
</reference>
<name>A0AA96LRI0_9BACL</name>
<protein>
    <submittedName>
        <fullName evidence="1">Uncharacterized protein</fullName>
    </submittedName>
</protein>
<dbReference type="RefSeq" id="WP_314797741.1">
    <property type="nucleotide sequence ID" value="NZ_CP130319.1"/>
</dbReference>
<dbReference type="Proteomes" id="UP001304650">
    <property type="component" value="Chromosome"/>
</dbReference>
<dbReference type="KEGG" id="proo:MJB10_20490"/>
<accession>A0AA96LRI0</accession>
<proteinExistence type="predicted"/>
<gene>
    <name evidence="1" type="ORF">MJB10_20490</name>
</gene>
<dbReference type="AlphaFoldDB" id="A0AA96LRI0"/>
<evidence type="ECO:0000313" key="2">
    <source>
        <dbReference type="Proteomes" id="UP001304650"/>
    </source>
</evidence>
<dbReference type="EMBL" id="CP130319">
    <property type="protein sequence ID" value="WNR43465.1"/>
    <property type="molecule type" value="Genomic_DNA"/>
</dbReference>
<evidence type="ECO:0000313" key="1">
    <source>
        <dbReference type="EMBL" id="WNR43465.1"/>
    </source>
</evidence>
<dbReference type="InterPro" id="IPR058347">
    <property type="entry name" value="DUF8034"/>
</dbReference>